<name>A0AAV4PW71_CAEEX</name>
<evidence type="ECO:0000313" key="3">
    <source>
        <dbReference type="Proteomes" id="UP001054945"/>
    </source>
</evidence>
<gene>
    <name evidence="2" type="ORF">CEXT_516521</name>
</gene>
<dbReference type="EMBL" id="BPLR01005372">
    <property type="protein sequence ID" value="GIY01823.1"/>
    <property type="molecule type" value="Genomic_DNA"/>
</dbReference>
<keyword evidence="1" id="KW-0812">Transmembrane</keyword>
<dbReference type="Proteomes" id="UP001054945">
    <property type="component" value="Unassembled WGS sequence"/>
</dbReference>
<feature type="transmembrane region" description="Helical" evidence="1">
    <location>
        <begin position="45"/>
        <end position="64"/>
    </location>
</feature>
<comment type="caution">
    <text evidence="2">The sequence shown here is derived from an EMBL/GenBank/DDBJ whole genome shotgun (WGS) entry which is preliminary data.</text>
</comment>
<keyword evidence="1" id="KW-0472">Membrane</keyword>
<organism evidence="2 3">
    <name type="scientific">Caerostris extrusa</name>
    <name type="common">Bark spider</name>
    <name type="synonym">Caerostris bankana</name>
    <dbReference type="NCBI Taxonomy" id="172846"/>
    <lineage>
        <taxon>Eukaryota</taxon>
        <taxon>Metazoa</taxon>
        <taxon>Ecdysozoa</taxon>
        <taxon>Arthropoda</taxon>
        <taxon>Chelicerata</taxon>
        <taxon>Arachnida</taxon>
        <taxon>Araneae</taxon>
        <taxon>Araneomorphae</taxon>
        <taxon>Entelegynae</taxon>
        <taxon>Araneoidea</taxon>
        <taxon>Araneidae</taxon>
        <taxon>Caerostris</taxon>
    </lineage>
</organism>
<sequence length="115" mass="13771">MFEDIEDILSPFMLFLFPRMLAVFFIFIYQMLYSVRLRNLPLINMSIPYFIINAVLMIIIVLSADRVQKKADKFRLSLYQYLELNSVLNGEYLRILEDWRHLKLTAWGVFAIKNL</sequence>
<keyword evidence="3" id="KW-1185">Reference proteome</keyword>
<feature type="transmembrane region" description="Helical" evidence="1">
    <location>
        <begin position="12"/>
        <end position="33"/>
    </location>
</feature>
<protein>
    <submittedName>
        <fullName evidence="2">Uncharacterized protein</fullName>
    </submittedName>
</protein>
<evidence type="ECO:0000256" key="1">
    <source>
        <dbReference type="SAM" id="Phobius"/>
    </source>
</evidence>
<evidence type="ECO:0000313" key="2">
    <source>
        <dbReference type="EMBL" id="GIY01823.1"/>
    </source>
</evidence>
<dbReference type="AlphaFoldDB" id="A0AAV4PW71"/>
<reference evidence="2 3" key="1">
    <citation type="submission" date="2021-06" db="EMBL/GenBank/DDBJ databases">
        <title>Caerostris extrusa draft genome.</title>
        <authorList>
            <person name="Kono N."/>
            <person name="Arakawa K."/>
        </authorList>
    </citation>
    <scope>NUCLEOTIDE SEQUENCE [LARGE SCALE GENOMIC DNA]</scope>
</reference>
<proteinExistence type="predicted"/>
<keyword evidence="1" id="KW-1133">Transmembrane helix</keyword>
<accession>A0AAV4PW71</accession>